<dbReference type="EMBL" id="JXXN02005197">
    <property type="protein sequence ID" value="THD20069.1"/>
    <property type="molecule type" value="Genomic_DNA"/>
</dbReference>
<organism evidence="1 2">
    <name type="scientific">Fasciola hepatica</name>
    <name type="common">Liver fluke</name>
    <dbReference type="NCBI Taxonomy" id="6192"/>
    <lineage>
        <taxon>Eukaryota</taxon>
        <taxon>Metazoa</taxon>
        <taxon>Spiralia</taxon>
        <taxon>Lophotrochozoa</taxon>
        <taxon>Platyhelminthes</taxon>
        <taxon>Trematoda</taxon>
        <taxon>Digenea</taxon>
        <taxon>Plagiorchiida</taxon>
        <taxon>Echinostomata</taxon>
        <taxon>Echinostomatoidea</taxon>
        <taxon>Fasciolidae</taxon>
        <taxon>Fasciola</taxon>
    </lineage>
</organism>
<evidence type="ECO:0000313" key="2">
    <source>
        <dbReference type="Proteomes" id="UP000230066"/>
    </source>
</evidence>
<accession>A0A2H1BWH9</accession>
<gene>
    <name evidence="1" type="ORF">D915_009288</name>
</gene>
<keyword evidence="2" id="KW-1185">Reference proteome</keyword>
<evidence type="ECO:0000313" key="1">
    <source>
        <dbReference type="EMBL" id="THD20069.1"/>
    </source>
</evidence>
<dbReference type="AlphaFoldDB" id="A0A2H1BWH9"/>
<reference evidence="1" key="1">
    <citation type="submission" date="2019-03" db="EMBL/GenBank/DDBJ databases">
        <title>Improved annotation for the trematode Fasciola hepatica.</title>
        <authorList>
            <person name="Choi Y.-J."/>
            <person name="Martin J."/>
            <person name="Mitreva M."/>
        </authorList>
    </citation>
    <scope>NUCLEOTIDE SEQUENCE [LARGE SCALE GENOMIC DNA]</scope>
</reference>
<sequence length="299" mass="34841">MVKLKVLEGTLRPNSDNTDEAEYSNEIITCEQAVETDPLVNASSIGVQAIPLFGHSIGVQSPPRTLELGWSTRVTAITHSVCRWSTEQSSIVAATRDYVRVRSRIKQTTEPLLIYLARTRLIRNRMCCPHCPRYPFMYLIRCDDQMDGWQWQCSRCDHSRSVRWGSRLLSCRIPLHELIESLYFWCLKSGTDFLIRKRLPELWWSRVRFICLLDICRSQALQPSPPAPLVHSREVRTTKSRYRRPRLPVNAVSTKPVDVRKPAPRRRNRLVASRWKKVHKRNQLAALIQACSHFQNRKR</sequence>
<comment type="caution">
    <text evidence="1">The sequence shown here is derived from an EMBL/GenBank/DDBJ whole genome shotgun (WGS) entry which is preliminary data.</text>
</comment>
<name>A0A2H1BWH9_FASHE</name>
<proteinExistence type="predicted"/>
<dbReference type="Proteomes" id="UP000230066">
    <property type="component" value="Unassembled WGS sequence"/>
</dbReference>
<protein>
    <submittedName>
        <fullName evidence="1">Uncharacterized protein</fullName>
    </submittedName>
</protein>